<reference evidence="2" key="1">
    <citation type="journal article" date="2006" name="Nature">
        <title>Deciphering the evolution and metabolism of an anammox bacterium from a community genome.</title>
        <authorList>
            <person name="Strous M."/>
            <person name="Pelletier E."/>
            <person name="Mangenot S."/>
            <person name="Rattei T."/>
            <person name="Lehner A."/>
            <person name="Taylor M.W."/>
            <person name="Horn M."/>
            <person name="Daims H."/>
            <person name="Bartol-Mavel D."/>
            <person name="Wincker P."/>
            <person name="Barbe V."/>
            <person name="Fonknechten N."/>
            <person name="Vallenet D."/>
            <person name="Segurens B."/>
            <person name="Schenowitz-Truong C."/>
            <person name="Medigue C."/>
            <person name="Collingro A."/>
            <person name="Snel B."/>
            <person name="Dutilh B.E."/>
            <person name="OpDenCamp H.J.M."/>
            <person name="vanDerDrift C."/>
            <person name="Cirpus I."/>
            <person name="vanDePas-Schoonen K.T."/>
            <person name="Harhangi H.R."/>
            <person name="vanNiftrik L."/>
            <person name="Schmid M."/>
            <person name="Keltjens J."/>
            <person name="vanDeVossenberg J."/>
            <person name="Kartal B."/>
            <person name="Meier H."/>
            <person name="Frishman D."/>
            <person name="Huynen M.A."/>
            <person name="Mewes H."/>
            <person name="Weissenbach J."/>
            <person name="Jetten M.S.M."/>
            <person name="Wagner M."/>
            <person name="LePaslier D."/>
        </authorList>
    </citation>
    <scope>NUCLEOTIDE SEQUENCE</scope>
</reference>
<dbReference type="AlphaFoldDB" id="Q1Q4N2"/>
<sequence length="137" mass="15719">MVSPHTRGKTLLSLHAFVKAAIIVFVRKCFLRFFPGNQLLFLFFSIDGDFFFKKEGTILPAIYVNNAILSTTLRAKPVSQSNTETFANMLAAFITRYHCLNALKIVKDNTRLISKMLQNVTKNMLKSNYLKYKDFLN</sequence>
<reference evidence="2" key="2">
    <citation type="submission" date="2006-01" db="EMBL/GenBank/DDBJ databases">
        <authorList>
            <person name="Genoscope"/>
        </authorList>
    </citation>
    <scope>NUCLEOTIDE SEQUENCE</scope>
</reference>
<evidence type="ECO:0000313" key="2">
    <source>
        <dbReference type="EMBL" id="CAJ74973.1"/>
    </source>
</evidence>
<reference evidence="3 4" key="3">
    <citation type="submission" date="2020-02" db="EMBL/GenBank/DDBJ databases">
        <title>Newly sequenced genome of strain CSTR1 showed variability in Candidatus Kuenenia stuttgartiensis genomes.</title>
        <authorList>
            <person name="Ding C."/>
            <person name="Adrian L."/>
        </authorList>
    </citation>
    <scope>NUCLEOTIDE SEQUENCE [LARGE SCALE GENOMIC DNA]</scope>
    <source>
        <strain evidence="3 4">CSTR1</strain>
    </source>
</reference>
<evidence type="ECO:0000256" key="1">
    <source>
        <dbReference type="SAM" id="Phobius"/>
    </source>
</evidence>
<name>Q1Q4N2_KUEST</name>
<evidence type="ECO:0000313" key="4">
    <source>
        <dbReference type="Proteomes" id="UP000501926"/>
    </source>
</evidence>
<keyword evidence="1" id="KW-0472">Membrane</keyword>
<protein>
    <submittedName>
        <fullName evidence="2">Uncharacterized protein</fullName>
    </submittedName>
</protein>
<feature type="transmembrane region" description="Helical" evidence="1">
    <location>
        <begin position="12"/>
        <end position="30"/>
    </location>
</feature>
<accession>Q1Q4N2</accession>
<dbReference type="Proteomes" id="UP000501926">
    <property type="component" value="Chromosome"/>
</dbReference>
<proteinExistence type="predicted"/>
<organism evidence="2">
    <name type="scientific">Kuenenia stuttgartiensis</name>
    <dbReference type="NCBI Taxonomy" id="174633"/>
    <lineage>
        <taxon>Bacteria</taxon>
        <taxon>Pseudomonadati</taxon>
        <taxon>Planctomycetota</taxon>
        <taxon>Candidatus Brocadiia</taxon>
        <taxon>Candidatus Brocadiales</taxon>
        <taxon>Candidatus Brocadiaceae</taxon>
        <taxon>Candidatus Kuenenia</taxon>
    </lineage>
</organism>
<keyword evidence="1" id="KW-0812">Transmembrane</keyword>
<dbReference type="EMBL" id="CP049055">
    <property type="protein sequence ID" value="QII12634.1"/>
    <property type="molecule type" value="Genomic_DNA"/>
</dbReference>
<dbReference type="EMBL" id="CT573071">
    <property type="protein sequence ID" value="CAJ74973.1"/>
    <property type="molecule type" value="Genomic_DNA"/>
</dbReference>
<keyword evidence="1" id="KW-1133">Transmembrane helix</keyword>
<evidence type="ECO:0000313" key="3">
    <source>
        <dbReference type="EMBL" id="QII12634.1"/>
    </source>
</evidence>
<gene>
    <name evidence="3" type="ORF">KsCSTR_32540</name>
    <name evidence="2" type="ORF">kuste4211</name>
</gene>